<keyword evidence="2" id="KW-0238">DNA-binding</keyword>
<evidence type="ECO:0000259" key="4">
    <source>
        <dbReference type="PROSITE" id="PS50995"/>
    </source>
</evidence>
<keyword evidence="6" id="KW-1185">Reference proteome</keyword>
<keyword evidence="1" id="KW-0805">Transcription regulation</keyword>
<reference evidence="5 6" key="1">
    <citation type="submission" date="2018-07" db="EMBL/GenBank/DDBJ databases">
        <title>Anaerosacharophilus polymeroproducens gen. nov. sp. nov., an anaerobic bacterium isolated from salt field.</title>
        <authorList>
            <person name="Kim W."/>
            <person name="Yang S.-H."/>
            <person name="Oh J."/>
            <person name="Lee J.-H."/>
            <person name="Kwon K.K."/>
        </authorList>
    </citation>
    <scope>NUCLEOTIDE SEQUENCE [LARGE SCALE GENOMIC DNA]</scope>
    <source>
        <strain evidence="5 6">MCWD5</strain>
    </source>
</reference>
<name>A0A371ATX1_9FIRM</name>
<dbReference type="InterPro" id="IPR036388">
    <property type="entry name" value="WH-like_DNA-bd_sf"/>
</dbReference>
<dbReference type="GO" id="GO:0003700">
    <property type="term" value="F:DNA-binding transcription factor activity"/>
    <property type="evidence" value="ECO:0007669"/>
    <property type="project" value="InterPro"/>
</dbReference>
<dbReference type="PRINTS" id="PR00598">
    <property type="entry name" value="HTHMARR"/>
</dbReference>
<keyword evidence="3" id="KW-0804">Transcription</keyword>
<proteinExistence type="predicted"/>
<dbReference type="PROSITE" id="PS50995">
    <property type="entry name" value="HTH_MARR_2"/>
    <property type="match status" value="1"/>
</dbReference>
<comment type="caution">
    <text evidence="5">The sequence shown here is derived from an EMBL/GenBank/DDBJ whole genome shotgun (WGS) entry which is preliminary data.</text>
</comment>
<evidence type="ECO:0000313" key="5">
    <source>
        <dbReference type="EMBL" id="RDU23014.1"/>
    </source>
</evidence>
<dbReference type="RefSeq" id="WP_115482356.1">
    <property type="nucleotide sequence ID" value="NZ_QRCT01000034.1"/>
</dbReference>
<dbReference type="EMBL" id="QRCT01000034">
    <property type="protein sequence ID" value="RDU23014.1"/>
    <property type="molecule type" value="Genomic_DNA"/>
</dbReference>
<dbReference type="Gene3D" id="1.10.10.10">
    <property type="entry name" value="Winged helix-like DNA-binding domain superfamily/Winged helix DNA-binding domain"/>
    <property type="match status" value="1"/>
</dbReference>
<dbReference type="GO" id="GO:0003677">
    <property type="term" value="F:DNA binding"/>
    <property type="evidence" value="ECO:0007669"/>
    <property type="project" value="UniProtKB-KW"/>
</dbReference>
<dbReference type="SMART" id="SM00347">
    <property type="entry name" value="HTH_MARR"/>
    <property type="match status" value="1"/>
</dbReference>
<dbReference type="Proteomes" id="UP000255036">
    <property type="component" value="Unassembled WGS sequence"/>
</dbReference>
<organism evidence="5 6">
    <name type="scientific">Anaerosacchariphilus polymeriproducens</name>
    <dbReference type="NCBI Taxonomy" id="1812858"/>
    <lineage>
        <taxon>Bacteria</taxon>
        <taxon>Bacillati</taxon>
        <taxon>Bacillota</taxon>
        <taxon>Clostridia</taxon>
        <taxon>Lachnospirales</taxon>
        <taxon>Lachnospiraceae</taxon>
        <taxon>Anaerosacchariphilus</taxon>
    </lineage>
</organism>
<dbReference type="AlphaFoldDB" id="A0A371ATX1"/>
<evidence type="ECO:0000313" key="6">
    <source>
        <dbReference type="Proteomes" id="UP000255036"/>
    </source>
</evidence>
<evidence type="ECO:0000256" key="2">
    <source>
        <dbReference type="ARBA" id="ARBA00023125"/>
    </source>
</evidence>
<sequence length="140" mass="16503">MNQYDSKYMLIRLLCIMKIINNKTYNQSFEPKLYPGQPQILVFLKHNQGISQKELSKKHKSRPASISGILQKLEKQDLIKRETDINDKRILRVYLTPTGEKLANQADEFLNHISEIMFKNFTKEEKECYLNILDKISNNL</sequence>
<dbReference type="InterPro" id="IPR036390">
    <property type="entry name" value="WH_DNA-bd_sf"/>
</dbReference>
<dbReference type="Pfam" id="PF01047">
    <property type="entry name" value="MarR"/>
    <property type="match status" value="1"/>
</dbReference>
<feature type="domain" description="HTH marR-type" evidence="4">
    <location>
        <begin position="1"/>
        <end position="138"/>
    </location>
</feature>
<dbReference type="PANTHER" id="PTHR42756">
    <property type="entry name" value="TRANSCRIPTIONAL REGULATOR, MARR"/>
    <property type="match status" value="1"/>
</dbReference>
<dbReference type="PROSITE" id="PS01117">
    <property type="entry name" value="HTH_MARR_1"/>
    <property type="match status" value="1"/>
</dbReference>
<evidence type="ECO:0000256" key="3">
    <source>
        <dbReference type="ARBA" id="ARBA00023163"/>
    </source>
</evidence>
<dbReference type="SUPFAM" id="SSF46785">
    <property type="entry name" value="Winged helix' DNA-binding domain"/>
    <property type="match status" value="1"/>
</dbReference>
<protein>
    <submittedName>
        <fullName evidence="5">MarR family transcriptional regulator</fullName>
    </submittedName>
</protein>
<dbReference type="PANTHER" id="PTHR42756:SF1">
    <property type="entry name" value="TRANSCRIPTIONAL REPRESSOR OF EMRAB OPERON"/>
    <property type="match status" value="1"/>
</dbReference>
<dbReference type="OrthoDB" id="6400170at2"/>
<accession>A0A371ATX1</accession>
<dbReference type="InterPro" id="IPR000835">
    <property type="entry name" value="HTH_MarR-typ"/>
</dbReference>
<dbReference type="InterPro" id="IPR023187">
    <property type="entry name" value="Tscrpt_reg_MarR-type_CS"/>
</dbReference>
<gene>
    <name evidence="5" type="ORF">DWV06_11650</name>
</gene>
<evidence type="ECO:0000256" key="1">
    <source>
        <dbReference type="ARBA" id="ARBA00023015"/>
    </source>
</evidence>